<evidence type="ECO:0000313" key="1">
    <source>
        <dbReference type="EMBL" id="MDE9618714.1"/>
    </source>
</evidence>
<proteinExistence type="predicted"/>
<dbReference type="Proteomes" id="UP001147005">
    <property type="component" value="Unassembled WGS sequence"/>
</dbReference>
<comment type="caution">
    <text evidence="1">The sequence shown here is derived from an EMBL/GenBank/DDBJ whole genome shotgun (WGS) entry which is preliminary data.</text>
</comment>
<name>A0A9X4GL29_9ENTR</name>
<organism evidence="1 2">
    <name type="scientific">Citrobacter portucalensis</name>
    <dbReference type="NCBI Taxonomy" id="1639133"/>
    <lineage>
        <taxon>Bacteria</taxon>
        <taxon>Pseudomonadati</taxon>
        <taxon>Pseudomonadota</taxon>
        <taxon>Gammaproteobacteria</taxon>
        <taxon>Enterobacterales</taxon>
        <taxon>Enterobacteriaceae</taxon>
        <taxon>Citrobacter</taxon>
        <taxon>Citrobacter freundii complex</taxon>
    </lineage>
</organism>
<dbReference type="EMBL" id="JAKIHW010000011">
    <property type="protein sequence ID" value="MDE9618714.1"/>
    <property type="molecule type" value="Genomic_DNA"/>
</dbReference>
<reference evidence="1" key="1">
    <citation type="submission" date="2022-01" db="EMBL/GenBank/DDBJ databases">
        <title>Genetic Characterization of Carbapenem-resistant Citrobacter spp. from China: a multicenter study.</title>
        <authorList>
            <person name="Ye L."/>
        </authorList>
    </citation>
    <scope>NUCLEOTIDE SEQUENCE</scope>
    <source>
        <strain evidence="1">IR5432</strain>
    </source>
</reference>
<gene>
    <name evidence="1" type="ORF">L2111_11620</name>
</gene>
<dbReference type="RefSeq" id="WP_275397785.1">
    <property type="nucleotide sequence ID" value="NZ_JAKIHW010000011.1"/>
</dbReference>
<protein>
    <submittedName>
        <fullName evidence="1">Uncharacterized protein</fullName>
    </submittedName>
</protein>
<dbReference type="AlphaFoldDB" id="A0A9X4GL29"/>
<evidence type="ECO:0000313" key="2">
    <source>
        <dbReference type="Proteomes" id="UP001147005"/>
    </source>
</evidence>
<accession>A0A9X4GL29</accession>
<sequence length="172" mass="19551">MNELTNYILLGFDVRLNTNGIRSVDVLVWPQAEDVLNELYKLGCKENLLQLLDCSEDEIERVVDKDSIAVAIAVSPEGLEKMEEVLFHDMIECPRSPVYLLNRGWEFAGFDIADGNGYFSIFGIDSLSPKMSIPSNLFSLKKDADFFIKPASKLYPEHTPFVNFAVFTYKNR</sequence>